<dbReference type="InterPro" id="IPR011032">
    <property type="entry name" value="GroES-like_sf"/>
</dbReference>
<dbReference type="InterPro" id="IPR045010">
    <property type="entry name" value="MDR_fam"/>
</dbReference>
<evidence type="ECO:0000313" key="3">
    <source>
        <dbReference type="EMBL" id="NMP30106.1"/>
    </source>
</evidence>
<dbReference type="SUPFAM" id="SSF50129">
    <property type="entry name" value="GroES-like"/>
    <property type="match status" value="1"/>
</dbReference>
<keyword evidence="1" id="KW-0560">Oxidoreductase</keyword>
<accession>A0A7Y0LAI2</accession>
<dbReference type="InterPro" id="IPR041694">
    <property type="entry name" value="ADH_N_2"/>
</dbReference>
<keyword evidence="4" id="KW-1185">Reference proteome</keyword>
<dbReference type="SMART" id="SM00829">
    <property type="entry name" value="PKS_ER"/>
    <property type="match status" value="1"/>
</dbReference>
<dbReference type="RefSeq" id="WP_169073448.1">
    <property type="nucleotide sequence ID" value="NZ_JABBXH010000001.1"/>
</dbReference>
<evidence type="ECO:0000259" key="2">
    <source>
        <dbReference type="SMART" id="SM00829"/>
    </source>
</evidence>
<comment type="caution">
    <text evidence="3">The sequence shown here is derived from an EMBL/GenBank/DDBJ whole genome shotgun (WGS) entry which is preliminary data.</text>
</comment>
<dbReference type="PANTHER" id="PTHR43205:SF7">
    <property type="entry name" value="PROSTAGLANDIN REDUCTASE 1"/>
    <property type="match status" value="1"/>
</dbReference>
<dbReference type="Proteomes" id="UP000568664">
    <property type="component" value="Unassembled WGS sequence"/>
</dbReference>
<dbReference type="EMBL" id="JABBXH010000001">
    <property type="protein sequence ID" value="NMP30106.1"/>
    <property type="molecule type" value="Genomic_DNA"/>
</dbReference>
<dbReference type="CDD" id="cd05288">
    <property type="entry name" value="PGDH"/>
    <property type="match status" value="1"/>
</dbReference>
<dbReference type="Gene3D" id="3.40.50.720">
    <property type="entry name" value="NAD(P)-binding Rossmann-like Domain"/>
    <property type="match status" value="1"/>
</dbReference>
<reference evidence="3 4" key="1">
    <citation type="submission" date="2020-04" db="EMBL/GenBank/DDBJ databases">
        <title>Thalassotalea sp. M1531, isolated from the surface of marine red alga.</title>
        <authorList>
            <person name="Pang L."/>
            <person name="Lu D.-C."/>
        </authorList>
    </citation>
    <scope>NUCLEOTIDE SEQUENCE [LARGE SCALE GENOMIC DNA]</scope>
    <source>
        <strain evidence="3 4">M1531</strain>
    </source>
</reference>
<dbReference type="PANTHER" id="PTHR43205">
    <property type="entry name" value="PROSTAGLANDIN REDUCTASE"/>
    <property type="match status" value="1"/>
</dbReference>
<organism evidence="3 4">
    <name type="scientific">Thalassotalea algicola</name>
    <dbReference type="NCBI Taxonomy" id="2716224"/>
    <lineage>
        <taxon>Bacteria</taxon>
        <taxon>Pseudomonadati</taxon>
        <taxon>Pseudomonadota</taxon>
        <taxon>Gammaproteobacteria</taxon>
        <taxon>Alteromonadales</taxon>
        <taxon>Colwelliaceae</taxon>
        <taxon>Thalassotalea</taxon>
    </lineage>
</organism>
<name>A0A7Y0LAI2_9GAMM</name>
<dbReference type="Gene3D" id="3.90.180.10">
    <property type="entry name" value="Medium-chain alcohol dehydrogenases, catalytic domain"/>
    <property type="match status" value="1"/>
</dbReference>
<dbReference type="InterPro" id="IPR020843">
    <property type="entry name" value="ER"/>
</dbReference>
<dbReference type="FunFam" id="3.40.50.720:FF:000121">
    <property type="entry name" value="Prostaglandin reductase 2"/>
    <property type="match status" value="1"/>
</dbReference>
<gene>
    <name evidence="3" type="ORF">HII17_00905</name>
</gene>
<dbReference type="GO" id="GO:0016628">
    <property type="term" value="F:oxidoreductase activity, acting on the CH-CH group of donors, NAD or NADP as acceptor"/>
    <property type="evidence" value="ECO:0007669"/>
    <property type="project" value="InterPro"/>
</dbReference>
<dbReference type="SUPFAM" id="SSF51735">
    <property type="entry name" value="NAD(P)-binding Rossmann-fold domains"/>
    <property type="match status" value="1"/>
</dbReference>
<feature type="domain" description="Enoyl reductase (ER)" evidence="2">
    <location>
        <begin position="18"/>
        <end position="328"/>
    </location>
</feature>
<proteinExistence type="predicted"/>
<dbReference type="Pfam" id="PF16884">
    <property type="entry name" value="ADH_N_2"/>
    <property type="match status" value="1"/>
</dbReference>
<sequence length="332" mass="36313">MSLINSQICLKSYPEHLPTPENFALKQSTVDELNEGEVLCKTLFLSLDPYMRSQIAGRHITAPIKPGDLMFGETVSEVIETRSTQYSKGDVVRCMGGWQSYSIHNANELSAPILHPQPSYALSILGMPGLTAYAGLIWQAQPKRGEVVVIPAATGGVGATAGQLAKQAGCKVVGIVGSEEKRQYAINELGYDECINRNAEVVAERLDELCPDGINIYFDLVGGELLHQVSTRLAIGARVILCGLVAEYNNKERMQGPAPALWIKSRATVFGLVVYDFEPRRQEFINACLPLVEHGELKMREDITLGIENAPYAFAKLMQGNNHGKTLVKVVV</sequence>
<evidence type="ECO:0000313" key="4">
    <source>
        <dbReference type="Proteomes" id="UP000568664"/>
    </source>
</evidence>
<dbReference type="InterPro" id="IPR036291">
    <property type="entry name" value="NAD(P)-bd_dom_sf"/>
</dbReference>
<protein>
    <submittedName>
        <fullName evidence="3">NADP-dependent oxidoreductase</fullName>
    </submittedName>
</protein>
<evidence type="ECO:0000256" key="1">
    <source>
        <dbReference type="ARBA" id="ARBA00023002"/>
    </source>
</evidence>
<dbReference type="AlphaFoldDB" id="A0A7Y0LAI2"/>
<dbReference type="Pfam" id="PF00107">
    <property type="entry name" value="ADH_zinc_N"/>
    <property type="match status" value="1"/>
</dbReference>
<dbReference type="InterPro" id="IPR013149">
    <property type="entry name" value="ADH-like_C"/>
</dbReference>